<feature type="region of interest" description="Disordered" evidence="1">
    <location>
        <begin position="81"/>
        <end position="111"/>
    </location>
</feature>
<feature type="compositionally biased region" description="Low complexity" evidence="1">
    <location>
        <begin position="85"/>
        <end position="97"/>
    </location>
</feature>
<protein>
    <submittedName>
        <fullName evidence="2">Uncharacterized protein</fullName>
    </submittedName>
</protein>
<keyword evidence="3" id="KW-1185">Reference proteome</keyword>
<evidence type="ECO:0000313" key="2">
    <source>
        <dbReference type="EMBL" id="EJK55751.1"/>
    </source>
</evidence>
<evidence type="ECO:0000313" key="3">
    <source>
        <dbReference type="Proteomes" id="UP000266841"/>
    </source>
</evidence>
<dbReference type="EMBL" id="AGNL01033297">
    <property type="protein sequence ID" value="EJK55751.1"/>
    <property type="molecule type" value="Genomic_DNA"/>
</dbReference>
<accession>K0S4A4</accession>
<comment type="caution">
    <text evidence="2">The sequence shown here is derived from an EMBL/GenBank/DDBJ whole genome shotgun (WGS) entry which is preliminary data.</text>
</comment>
<dbReference type="eggNOG" id="ENOG502SC5Q">
    <property type="taxonomic scope" value="Eukaryota"/>
</dbReference>
<organism evidence="2 3">
    <name type="scientific">Thalassiosira oceanica</name>
    <name type="common">Marine diatom</name>
    <dbReference type="NCBI Taxonomy" id="159749"/>
    <lineage>
        <taxon>Eukaryota</taxon>
        <taxon>Sar</taxon>
        <taxon>Stramenopiles</taxon>
        <taxon>Ochrophyta</taxon>
        <taxon>Bacillariophyta</taxon>
        <taxon>Coscinodiscophyceae</taxon>
        <taxon>Thalassiosirophycidae</taxon>
        <taxon>Thalassiosirales</taxon>
        <taxon>Thalassiosiraceae</taxon>
        <taxon>Thalassiosira</taxon>
    </lineage>
</organism>
<name>K0S4A4_THAOC</name>
<sequence>LAAEHRLAENAVSIRNKYFYKLNSLVEVVGTVNFKSNKECRAFIVSMREDVEESSEVDPDADAKAEQAAADLLAELGLEDLEGPSSSASKKNNQSASGKKKKRVGKKKGRK</sequence>
<feature type="non-terminal residue" evidence="2">
    <location>
        <position position="1"/>
    </location>
</feature>
<gene>
    <name evidence="2" type="ORF">THAOC_24480</name>
</gene>
<feature type="compositionally biased region" description="Basic residues" evidence="1">
    <location>
        <begin position="98"/>
        <end position="111"/>
    </location>
</feature>
<proteinExistence type="predicted"/>
<dbReference type="Proteomes" id="UP000266841">
    <property type="component" value="Unassembled WGS sequence"/>
</dbReference>
<reference evidence="2 3" key="1">
    <citation type="journal article" date="2012" name="Genome Biol.">
        <title>Genome and low-iron response of an oceanic diatom adapted to chronic iron limitation.</title>
        <authorList>
            <person name="Lommer M."/>
            <person name="Specht M."/>
            <person name="Roy A.S."/>
            <person name="Kraemer L."/>
            <person name="Andreson R."/>
            <person name="Gutowska M.A."/>
            <person name="Wolf J."/>
            <person name="Bergner S.V."/>
            <person name="Schilhabel M.B."/>
            <person name="Klostermeier U.C."/>
            <person name="Beiko R.G."/>
            <person name="Rosenstiel P."/>
            <person name="Hippler M."/>
            <person name="Laroche J."/>
        </authorList>
    </citation>
    <scope>NUCLEOTIDE SEQUENCE [LARGE SCALE GENOMIC DNA]</scope>
    <source>
        <strain evidence="2 3">CCMP1005</strain>
    </source>
</reference>
<evidence type="ECO:0000256" key="1">
    <source>
        <dbReference type="SAM" id="MobiDB-lite"/>
    </source>
</evidence>
<dbReference type="AlphaFoldDB" id="K0S4A4"/>